<name>A0A8X6U6X1_NEPPI</name>
<sequence length="122" mass="14486">MAFLQISVNEGDRDFIRFQWEKIKKRNTLTKYRVVWIELQPTRTVITSFLKQYQFPRDTAAEKLRSYFNVDNCIMSIDLEENAEHFTKGTSKNMIEAKFDLRGRHQTNDIIVNAKDKPLKVI</sequence>
<dbReference type="Proteomes" id="UP000887013">
    <property type="component" value="Unassembled WGS sequence"/>
</dbReference>
<dbReference type="EMBL" id="BMAW01118561">
    <property type="protein sequence ID" value="GFT80475.1"/>
    <property type="molecule type" value="Genomic_DNA"/>
</dbReference>
<reference evidence="1" key="1">
    <citation type="submission" date="2020-08" db="EMBL/GenBank/DDBJ databases">
        <title>Multicomponent nature underlies the extraordinary mechanical properties of spider dragline silk.</title>
        <authorList>
            <person name="Kono N."/>
            <person name="Nakamura H."/>
            <person name="Mori M."/>
            <person name="Yoshida Y."/>
            <person name="Ohtoshi R."/>
            <person name="Malay A.D."/>
            <person name="Moran D.A.P."/>
            <person name="Tomita M."/>
            <person name="Numata K."/>
            <person name="Arakawa K."/>
        </authorList>
    </citation>
    <scope>NUCLEOTIDE SEQUENCE</scope>
</reference>
<dbReference type="AlphaFoldDB" id="A0A8X6U6X1"/>
<gene>
    <name evidence="1" type="ORF">NPIL_506171</name>
</gene>
<evidence type="ECO:0000313" key="1">
    <source>
        <dbReference type="EMBL" id="GFT80475.1"/>
    </source>
</evidence>
<organism evidence="1 2">
    <name type="scientific">Nephila pilipes</name>
    <name type="common">Giant wood spider</name>
    <name type="synonym">Nephila maculata</name>
    <dbReference type="NCBI Taxonomy" id="299642"/>
    <lineage>
        <taxon>Eukaryota</taxon>
        <taxon>Metazoa</taxon>
        <taxon>Ecdysozoa</taxon>
        <taxon>Arthropoda</taxon>
        <taxon>Chelicerata</taxon>
        <taxon>Arachnida</taxon>
        <taxon>Araneae</taxon>
        <taxon>Araneomorphae</taxon>
        <taxon>Entelegynae</taxon>
        <taxon>Araneoidea</taxon>
        <taxon>Nephilidae</taxon>
        <taxon>Nephila</taxon>
    </lineage>
</organism>
<evidence type="ECO:0000313" key="2">
    <source>
        <dbReference type="Proteomes" id="UP000887013"/>
    </source>
</evidence>
<proteinExistence type="predicted"/>
<keyword evidence="2" id="KW-1185">Reference proteome</keyword>
<comment type="caution">
    <text evidence="1">The sequence shown here is derived from an EMBL/GenBank/DDBJ whole genome shotgun (WGS) entry which is preliminary data.</text>
</comment>
<accession>A0A8X6U6X1</accession>
<protein>
    <submittedName>
        <fullName evidence="1">Uncharacterized protein</fullName>
    </submittedName>
</protein>